<dbReference type="InterPro" id="IPR017451">
    <property type="entry name" value="F-box-assoc_interact_dom"/>
</dbReference>
<dbReference type="NCBIfam" id="TIGR01640">
    <property type="entry name" value="F_box_assoc_1"/>
    <property type="match status" value="1"/>
</dbReference>
<evidence type="ECO:0000313" key="2">
    <source>
        <dbReference type="EMBL" id="RZB61888.1"/>
    </source>
</evidence>
<sequence>MENIAIRFGDVQGNQVVQLWKRFTFGKKRKPRMKYMNATLPHTFPEDLITEILMMLPVRSILRFKCMCKSWFSLISHPEFARSHFALAATPTTRLYLSANDHQVECTDIEASLHDDNSAKVVFNYPLPSPEDKHYNRAIDIVGSCRGFILLMITSGALDFIIWNPSTGLRKGISYVMDDHAYNFCDDRCGFGYDSSTDDYVIVKLKIDGWCTEVHCFSLRTNSWSRILGTALYYPVDLGHGAFFNGALHWLVRRCNGRRQAVIISFDVTERGLFEIPLPPDFAVKDQICDLRVMEGCLCLCGANIGRETTIWMMKEYKVQSSWTRLIVPIYNKCHPFLRVFYPICLTKKDEFLGSNHKTLVKLNKKGDLLEHHARCHNMGCGILLRGGVYRESLLSLPE</sequence>
<dbReference type="AlphaFoldDB" id="A0A445GKX2"/>
<comment type="caution">
    <text evidence="2">The sequence shown here is derived from an EMBL/GenBank/DDBJ whole genome shotgun (WGS) entry which is preliminary data.</text>
</comment>
<dbReference type="PANTHER" id="PTHR31672">
    <property type="entry name" value="BNACNNG10540D PROTEIN"/>
    <property type="match status" value="1"/>
</dbReference>
<dbReference type="InterPro" id="IPR050796">
    <property type="entry name" value="SCF_F-box_component"/>
</dbReference>
<dbReference type="Gene3D" id="1.20.1280.50">
    <property type="match status" value="1"/>
</dbReference>
<organism evidence="2 3">
    <name type="scientific">Glycine soja</name>
    <name type="common">Wild soybean</name>
    <dbReference type="NCBI Taxonomy" id="3848"/>
    <lineage>
        <taxon>Eukaryota</taxon>
        <taxon>Viridiplantae</taxon>
        <taxon>Streptophyta</taxon>
        <taxon>Embryophyta</taxon>
        <taxon>Tracheophyta</taxon>
        <taxon>Spermatophyta</taxon>
        <taxon>Magnoliopsida</taxon>
        <taxon>eudicotyledons</taxon>
        <taxon>Gunneridae</taxon>
        <taxon>Pentapetalae</taxon>
        <taxon>rosids</taxon>
        <taxon>fabids</taxon>
        <taxon>Fabales</taxon>
        <taxon>Fabaceae</taxon>
        <taxon>Papilionoideae</taxon>
        <taxon>50 kb inversion clade</taxon>
        <taxon>NPAAA clade</taxon>
        <taxon>indigoferoid/millettioid clade</taxon>
        <taxon>Phaseoleae</taxon>
        <taxon>Glycine</taxon>
        <taxon>Glycine subgen. Soja</taxon>
    </lineage>
</organism>
<dbReference type="Pfam" id="PF00646">
    <property type="entry name" value="F-box"/>
    <property type="match status" value="1"/>
</dbReference>
<dbReference type="Proteomes" id="UP000289340">
    <property type="component" value="Chromosome 16"/>
</dbReference>
<evidence type="ECO:0000313" key="3">
    <source>
        <dbReference type="Proteomes" id="UP000289340"/>
    </source>
</evidence>
<protein>
    <submittedName>
        <fullName evidence="2">F-box/kelch-repeat protein</fullName>
    </submittedName>
</protein>
<keyword evidence="3" id="KW-1185">Reference proteome</keyword>
<dbReference type="SUPFAM" id="SSF81383">
    <property type="entry name" value="F-box domain"/>
    <property type="match status" value="1"/>
</dbReference>
<feature type="domain" description="F-box" evidence="1">
    <location>
        <begin position="44"/>
        <end position="84"/>
    </location>
</feature>
<dbReference type="InterPro" id="IPR006527">
    <property type="entry name" value="F-box-assoc_dom_typ1"/>
</dbReference>
<evidence type="ECO:0000259" key="1">
    <source>
        <dbReference type="SMART" id="SM00256"/>
    </source>
</evidence>
<gene>
    <name evidence="2" type="ORF">D0Y65_044256</name>
</gene>
<dbReference type="InterPro" id="IPR036047">
    <property type="entry name" value="F-box-like_dom_sf"/>
</dbReference>
<accession>A0A445GKX2</accession>
<dbReference type="Pfam" id="PF07734">
    <property type="entry name" value="FBA_1"/>
    <property type="match status" value="1"/>
</dbReference>
<reference evidence="2 3" key="1">
    <citation type="submission" date="2018-09" db="EMBL/GenBank/DDBJ databases">
        <title>A high-quality reference genome of wild soybean provides a powerful tool to mine soybean genomes.</title>
        <authorList>
            <person name="Xie M."/>
            <person name="Chung C.Y.L."/>
            <person name="Li M.-W."/>
            <person name="Wong F.-L."/>
            <person name="Chan T.-F."/>
            <person name="Lam H.-M."/>
        </authorList>
    </citation>
    <scope>NUCLEOTIDE SEQUENCE [LARGE SCALE GENOMIC DNA]</scope>
    <source>
        <strain evidence="3">cv. W05</strain>
        <tissue evidence="2">Hypocotyl of etiolated seedlings</tissue>
    </source>
</reference>
<proteinExistence type="predicted"/>
<name>A0A445GKX2_GLYSO</name>
<dbReference type="CDD" id="cd22157">
    <property type="entry name" value="F-box_AtFBW1-like"/>
    <property type="match status" value="1"/>
</dbReference>
<dbReference type="InterPro" id="IPR001810">
    <property type="entry name" value="F-box_dom"/>
</dbReference>
<dbReference type="PANTHER" id="PTHR31672:SF13">
    <property type="entry name" value="F-BOX PROTEIN CPR30-LIKE"/>
    <property type="match status" value="1"/>
</dbReference>
<dbReference type="SMART" id="SM00256">
    <property type="entry name" value="FBOX"/>
    <property type="match status" value="1"/>
</dbReference>
<dbReference type="EMBL" id="QZWG01000016">
    <property type="protein sequence ID" value="RZB61888.1"/>
    <property type="molecule type" value="Genomic_DNA"/>
</dbReference>